<evidence type="ECO:0000313" key="2">
    <source>
        <dbReference type="EMBL" id="CRZ10852.1"/>
    </source>
</evidence>
<organism evidence="2">
    <name type="scientific">Spongospora subterranea</name>
    <dbReference type="NCBI Taxonomy" id="70186"/>
    <lineage>
        <taxon>Eukaryota</taxon>
        <taxon>Sar</taxon>
        <taxon>Rhizaria</taxon>
        <taxon>Endomyxa</taxon>
        <taxon>Phytomyxea</taxon>
        <taxon>Plasmodiophorida</taxon>
        <taxon>Plasmodiophoridae</taxon>
        <taxon>Spongospora</taxon>
    </lineage>
</organism>
<dbReference type="Pfam" id="PF14615">
    <property type="entry name" value="Rsa3"/>
    <property type="match status" value="1"/>
</dbReference>
<accession>A0A0H5RB62</accession>
<feature type="domain" description="Ribosome-assembly protein 3 C-terminal" evidence="1">
    <location>
        <begin position="172"/>
        <end position="210"/>
    </location>
</feature>
<evidence type="ECO:0000259" key="1">
    <source>
        <dbReference type="Pfam" id="PF14615"/>
    </source>
</evidence>
<name>A0A0H5RB62_9EUKA</name>
<dbReference type="EMBL" id="HACM01010410">
    <property type="protein sequence ID" value="CRZ10852.1"/>
    <property type="molecule type" value="Transcribed_RNA"/>
</dbReference>
<proteinExistence type="predicted"/>
<sequence>QGTEIMLEAIERWAEELSSLTDEPISPSRDHDRVRSIADVDDQGVIVNILQGLPDPVLWRRLSDLEISLISSINRIHLILPHIAKSFVSTGDSLFHQLADLVGDQSISDQVRSETYRLIANGLTRLIREAFLSLDQLRYEMEMASSNNERLYQDPELNRDRVSKNFLVQYKSRFTDDHADDIDAIRNDPNFTTDRIDLVIDMIESGSRSYNLTEKDLALQSPTTADGSAITPMIDTIVNSCAIQYTIPLI</sequence>
<protein>
    <recommendedName>
        <fullName evidence="1">Ribosome-assembly protein 3 C-terminal domain-containing protein</fullName>
    </recommendedName>
</protein>
<dbReference type="InterPro" id="IPR028217">
    <property type="entry name" value="Rsa3_C"/>
</dbReference>
<reference evidence="2" key="1">
    <citation type="submission" date="2015-04" db="EMBL/GenBank/DDBJ databases">
        <title>The genome sequence of the plant pathogenic Rhizarian Plasmodiophora brassicae reveals insights in its biotrophic life cycle and the origin of chitin synthesis.</title>
        <authorList>
            <person name="Schwelm A."/>
            <person name="Fogelqvist J."/>
            <person name="Knaust A."/>
            <person name="Julke S."/>
            <person name="Lilja T."/>
            <person name="Dhandapani V."/>
            <person name="Bonilla-Rosso G."/>
            <person name="Karlsson M."/>
            <person name="Shevchenko A."/>
            <person name="Choi S.R."/>
            <person name="Kim H.G."/>
            <person name="Park J.Y."/>
            <person name="Lim Y.P."/>
            <person name="Ludwig-Muller J."/>
            <person name="Dixelius C."/>
        </authorList>
    </citation>
    <scope>NUCLEOTIDE SEQUENCE</scope>
    <source>
        <tissue evidence="2">Potato root galls</tissue>
    </source>
</reference>
<feature type="non-terminal residue" evidence="2">
    <location>
        <position position="1"/>
    </location>
</feature>
<dbReference type="AlphaFoldDB" id="A0A0H5RB62"/>